<feature type="transmembrane region" description="Helical" evidence="1">
    <location>
        <begin position="7"/>
        <end position="31"/>
    </location>
</feature>
<evidence type="ECO:0000313" key="3">
    <source>
        <dbReference type="Proteomes" id="UP001603857"/>
    </source>
</evidence>
<evidence type="ECO:0000313" key="2">
    <source>
        <dbReference type="EMBL" id="KAL2330315.1"/>
    </source>
</evidence>
<keyword evidence="3" id="KW-1185">Reference proteome</keyword>
<dbReference type="Proteomes" id="UP001603857">
    <property type="component" value="Unassembled WGS sequence"/>
</dbReference>
<protein>
    <submittedName>
        <fullName evidence="2">Uncharacterized protein</fullName>
    </submittedName>
</protein>
<dbReference type="EMBL" id="JBGMDY010000006">
    <property type="protein sequence ID" value="KAL2330315.1"/>
    <property type="molecule type" value="Genomic_DNA"/>
</dbReference>
<dbReference type="AlphaFoldDB" id="A0ABD1M3D6"/>
<evidence type="ECO:0000256" key="1">
    <source>
        <dbReference type="SAM" id="Phobius"/>
    </source>
</evidence>
<keyword evidence="1" id="KW-0812">Transmembrane</keyword>
<feature type="transmembrane region" description="Helical" evidence="1">
    <location>
        <begin position="51"/>
        <end position="74"/>
    </location>
</feature>
<keyword evidence="1" id="KW-0472">Membrane</keyword>
<reference evidence="2 3" key="1">
    <citation type="submission" date="2024-08" db="EMBL/GenBank/DDBJ databases">
        <title>Insights into the chromosomal genome structure of Flemingia macrophylla.</title>
        <authorList>
            <person name="Ding Y."/>
            <person name="Zhao Y."/>
            <person name="Bi W."/>
            <person name="Wu M."/>
            <person name="Zhao G."/>
            <person name="Gong Y."/>
            <person name="Li W."/>
            <person name="Zhang P."/>
        </authorList>
    </citation>
    <scope>NUCLEOTIDE SEQUENCE [LARGE SCALE GENOMIC DNA]</scope>
    <source>
        <strain evidence="2">DYQJB</strain>
        <tissue evidence="2">Leaf</tissue>
    </source>
</reference>
<accession>A0ABD1M3D6</accession>
<organism evidence="2 3">
    <name type="scientific">Flemingia macrophylla</name>
    <dbReference type="NCBI Taxonomy" id="520843"/>
    <lineage>
        <taxon>Eukaryota</taxon>
        <taxon>Viridiplantae</taxon>
        <taxon>Streptophyta</taxon>
        <taxon>Embryophyta</taxon>
        <taxon>Tracheophyta</taxon>
        <taxon>Spermatophyta</taxon>
        <taxon>Magnoliopsida</taxon>
        <taxon>eudicotyledons</taxon>
        <taxon>Gunneridae</taxon>
        <taxon>Pentapetalae</taxon>
        <taxon>rosids</taxon>
        <taxon>fabids</taxon>
        <taxon>Fabales</taxon>
        <taxon>Fabaceae</taxon>
        <taxon>Papilionoideae</taxon>
        <taxon>50 kb inversion clade</taxon>
        <taxon>NPAAA clade</taxon>
        <taxon>indigoferoid/millettioid clade</taxon>
        <taxon>Phaseoleae</taxon>
        <taxon>Flemingia</taxon>
    </lineage>
</organism>
<proteinExistence type="predicted"/>
<gene>
    <name evidence="2" type="ORF">Fmac_017896</name>
</gene>
<name>A0ABD1M3D6_9FABA</name>
<keyword evidence="1" id="KW-1133">Transmembrane helix</keyword>
<dbReference type="Gene3D" id="1.20.1250.20">
    <property type="entry name" value="MFS general substrate transporter like domains"/>
    <property type="match status" value="1"/>
</dbReference>
<comment type="caution">
    <text evidence="2">The sequence shown here is derived from an EMBL/GenBank/DDBJ whole genome shotgun (WGS) entry which is preliminary data.</text>
</comment>
<sequence>MVAITSPIILTVGQGFVDLGAVMVSISYCLYNSEAYPIRVRDTLVDFNSLLIFSGHVFSYLVNFASIKAFDLFFSRFNGFKAIRSCES</sequence>
<dbReference type="InterPro" id="IPR036259">
    <property type="entry name" value="MFS_trans_sf"/>
</dbReference>